<sequence>MKLLFLYGINCNKDIYTSLLSYMQKEEVIIAAIPHAVSKTAQKIEDLSAWVYHRYRHETFDAIIAHSMGGIIAVQLAAVYSMPIPKIICLDTNFVPANAFYRNLMMPVHLERYRHFLEEMFDKEKPFYHPALRSRLQEDFDYRPYLYKLQQKITVIYGDRGNPHSPTLIDDLNLGEAALRHLELHFLANTCHLPMLEDPKGLAKLLYTLLAQNKEKEVK</sequence>
<dbReference type="InterPro" id="IPR029058">
    <property type="entry name" value="AB_hydrolase_fold"/>
</dbReference>
<dbReference type="SUPFAM" id="SSF53474">
    <property type="entry name" value="alpha/beta-Hydrolases"/>
    <property type="match status" value="1"/>
</dbReference>
<feature type="domain" description="AB hydrolase-1" evidence="1">
    <location>
        <begin position="45"/>
        <end position="204"/>
    </location>
</feature>
<reference evidence="2 3" key="1">
    <citation type="submission" date="2022-06" db="EMBL/GenBank/DDBJ databases">
        <title>Isolation of gut microbiota from human fecal samples.</title>
        <authorList>
            <person name="Pamer E.G."/>
            <person name="Barat B."/>
            <person name="Waligurski E."/>
            <person name="Medina S."/>
            <person name="Paddock L."/>
            <person name="Mostad J."/>
        </authorList>
    </citation>
    <scope>NUCLEOTIDE SEQUENCE [LARGE SCALE GENOMIC DNA]</scope>
    <source>
        <strain evidence="2 3">DFI.6.1</strain>
    </source>
</reference>
<dbReference type="RefSeq" id="WP_256197311.1">
    <property type="nucleotide sequence ID" value="NZ_JANGCH010000002.1"/>
</dbReference>
<name>A0ABT1SI72_9FIRM</name>
<gene>
    <name evidence="2" type="ORF">NE663_01465</name>
</gene>
<protein>
    <submittedName>
        <fullName evidence="2">Alpha/beta hydrolase</fullName>
    </submittedName>
</protein>
<evidence type="ECO:0000313" key="3">
    <source>
        <dbReference type="Proteomes" id="UP001524435"/>
    </source>
</evidence>
<organism evidence="2 3">
    <name type="scientific">Massilicoli timonensis</name>
    <dbReference type="NCBI Taxonomy" id="2015901"/>
    <lineage>
        <taxon>Bacteria</taxon>
        <taxon>Bacillati</taxon>
        <taxon>Bacillota</taxon>
        <taxon>Erysipelotrichia</taxon>
        <taxon>Erysipelotrichales</taxon>
        <taxon>Erysipelotrichaceae</taxon>
        <taxon>Massilicoli</taxon>
    </lineage>
</organism>
<accession>A0ABT1SI72</accession>
<evidence type="ECO:0000259" key="1">
    <source>
        <dbReference type="Pfam" id="PF12697"/>
    </source>
</evidence>
<keyword evidence="2" id="KW-0378">Hydrolase</keyword>
<dbReference type="Gene3D" id="3.40.50.1820">
    <property type="entry name" value="alpha/beta hydrolase"/>
    <property type="match status" value="1"/>
</dbReference>
<dbReference type="InterPro" id="IPR000073">
    <property type="entry name" value="AB_hydrolase_1"/>
</dbReference>
<proteinExistence type="predicted"/>
<dbReference type="EMBL" id="JANGCH010000002">
    <property type="protein sequence ID" value="MCQ5120926.1"/>
    <property type="molecule type" value="Genomic_DNA"/>
</dbReference>
<keyword evidence="3" id="KW-1185">Reference proteome</keyword>
<comment type="caution">
    <text evidence="2">The sequence shown here is derived from an EMBL/GenBank/DDBJ whole genome shotgun (WGS) entry which is preliminary data.</text>
</comment>
<dbReference type="Pfam" id="PF12697">
    <property type="entry name" value="Abhydrolase_6"/>
    <property type="match status" value="1"/>
</dbReference>
<evidence type="ECO:0000313" key="2">
    <source>
        <dbReference type="EMBL" id="MCQ5120926.1"/>
    </source>
</evidence>
<dbReference type="GO" id="GO:0016787">
    <property type="term" value="F:hydrolase activity"/>
    <property type="evidence" value="ECO:0007669"/>
    <property type="project" value="UniProtKB-KW"/>
</dbReference>
<dbReference type="Proteomes" id="UP001524435">
    <property type="component" value="Unassembled WGS sequence"/>
</dbReference>